<keyword evidence="3" id="KW-1185">Reference proteome</keyword>
<accession>A0A658R594</accession>
<evidence type="ECO:0000313" key="2">
    <source>
        <dbReference type="EMBL" id="SAL51207.1"/>
    </source>
</evidence>
<protein>
    <submittedName>
        <fullName evidence="2">Uncharacterized protein</fullName>
    </submittedName>
</protein>
<reference evidence="2 3" key="1">
    <citation type="submission" date="2016-01" db="EMBL/GenBank/DDBJ databases">
        <authorList>
            <person name="Peeters C."/>
        </authorList>
    </citation>
    <scope>NUCLEOTIDE SEQUENCE [LARGE SCALE GENOMIC DNA]</scope>
    <source>
        <strain evidence="2">LMG 29315</strain>
    </source>
</reference>
<name>A0A658R594_9BURK</name>
<dbReference type="AlphaFoldDB" id="A0A658R594"/>
<dbReference type="Proteomes" id="UP000198263">
    <property type="component" value="Unassembled WGS sequence"/>
</dbReference>
<feature type="region of interest" description="Disordered" evidence="1">
    <location>
        <begin position="74"/>
        <end position="93"/>
    </location>
</feature>
<evidence type="ECO:0000256" key="1">
    <source>
        <dbReference type="SAM" id="MobiDB-lite"/>
    </source>
</evidence>
<dbReference type="EMBL" id="FCNV02000021">
    <property type="protein sequence ID" value="SAL51207.1"/>
    <property type="molecule type" value="Genomic_DNA"/>
</dbReference>
<sequence>MTNTSLENARIEHVIRRAAIAAVIFDPVGAKALLAFSDAEIGRRFKTKLWEVVGVATIYNLDLPAIRNEEQSLSRRIDRASKRRTTEHGPPNATVLGSSDGLSLVRQGKILRAIDFCEAAGLTEKKLNKNVASGRLFSFDVGRESYIPAFFLPSVIDRNDLARVIRRLRDASGSKKWEFFTTPIGPEGGSTPLQLLANKEVKRVLVAAEGFMKRSPN</sequence>
<feature type="compositionally biased region" description="Basic and acidic residues" evidence="1">
    <location>
        <begin position="74"/>
        <end position="87"/>
    </location>
</feature>
<evidence type="ECO:0000313" key="3">
    <source>
        <dbReference type="Proteomes" id="UP000198263"/>
    </source>
</evidence>
<proteinExistence type="predicted"/>
<dbReference type="OrthoDB" id="9081907at2"/>
<comment type="caution">
    <text evidence="2">The sequence shown here is derived from an EMBL/GenBank/DDBJ whole genome shotgun (WGS) entry which is preliminary data.</text>
</comment>
<gene>
    <name evidence="2" type="ORF">AWB72_05411</name>
</gene>
<dbReference type="RefSeq" id="WP_087128988.1">
    <property type="nucleotide sequence ID" value="NZ_FCNV02000021.1"/>
</dbReference>
<organism evidence="2 3">
    <name type="scientific">Caballeronia concitans</name>
    <dbReference type="NCBI Taxonomy" id="1777133"/>
    <lineage>
        <taxon>Bacteria</taxon>
        <taxon>Pseudomonadati</taxon>
        <taxon>Pseudomonadota</taxon>
        <taxon>Betaproteobacteria</taxon>
        <taxon>Burkholderiales</taxon>
        <taxon>Burkholderiaceae</taxon>
        <taxon>Caballeronia</taxon>
    </lineage>
</organism>